<dbReference type="Proteomes" id="UP000288805">
    <property type="component" value="Unassembled WGS sequence"/>
</dbReference>
<dbReference type="AlphaFoldDB" id="A0A438CJF7"/>
<dbReference type="EMBL" id="QGNW01002199">
    <property type="protein sequence ID" value="RVW23331.1"/>
    <property type="molecule type" value="Genomic_DNA"/>
</dbReference>
<gene>
    <name evidence="1" type="ORF">CK203_100944</name>
</gene>
<name>A0A438CJF7_VITVI</name>
<organism evidence="1 2">
    <name type="scientific">Vitis vinifera</name>
    <name type="common">Grape</name>
    <dbReference type="NCBI Taxonomy" id="29760"/>
    <lineage>
        <taxon>Eukaryota</taxon>
        <taxon>Viridiplantae</taxon>
        <taxon>Streptophyta</taxon>
        <taxon>Embryophyta</taxon>
        <taxon>Tracheophyta</taxon>
        <taxon>Spermatophyta</taxon>
        <taxon>Magnoliopsida</taxon>
        <taxon>eudicotyledons</taxon>
        <taxon>Gunneridae</taxon>
        <taxon>Pentapetalae</taxon>
        <taxon>rosids</taxon>
        <taxon>Vitales</taxon>
        <taxon>Vitaceae</taxon>
        <taxon>Viteae</taxon>
        <taxon>Vitis</taxon>
    </lineage>
</organism>
<protein>
    <submittedName>
        <fullName evidence="1">Uncharacterized protein</fullName>
    </submittedName>
</protein>
<evidence type="ECO:0000313" key="1">
    <source>
        <dbReference type="EMBL" id="RVW23331.1"/>
    </source>
</evidence>
<proteinExistence type="predicted"/>
<evidence type="ECO:0000313" key="2">
    <source>
        <dbReference type="Proteomes" id="UP000288805"/>
    </source>
</evidence>
<accession>A0A438CJF7</accession>
<reference evidence="1 2" key="1">
    <citation type="journal article" date="2018" name="PLoS Genet.">
        <title>Population sequencing reveals clonal diversity and ancestral inbreeding in the grapevine cultivar Chardonnay.</title>
        <authorList>
            <person name="Roach M.J."/>
            <person name="Johnson D.L."/>
            <person name="Bohlmann J."/>
            <person name="van Vuuren H.J."/>
            <person name="Jones S.J."/>
            <person name="Pretorius I.S."/>
            <person name="Schmidt S.A."/>
            <person name="Borneman A.R."/>
        </authorList>
    </citation>
    <scope>NUCLEOTIDE SEQUENCE [LARGE SCALE GENOMIC DNA]</scope>
    <source>
        <strain evidence="2">cv. Chardonnay</strain>
        <tissue evidence="1">Leaf</tissue>
    </source>
</reference>
<sequence length="80" mass="9346">MDIDYDIRKDEPHKITDTSTPGEILLYKRWEKSNRLSVMYIKTKISAGIRGSIEQHENVCEFLKAIDEQFVTSDKSWQAP</sequence>
<comment type="caution">
    <text evidence="1">The sequence shown here is derived from an EMBL/GenBank/DDBJ whole genome shotgun (WGS) entry which is preliminary data.</text>
</comment>